<feature type="transmembrane region" description="Helical" evidence="2">
    <location>
        <begin position="79"/>
        <end position="100"/>
    </location>
</feature>
<keyword evidence="5" id="KW-1185">Reference proteome</keyword>
<reference evidence="4 5" key="1">
    <citation type="submission" date="2018-05" db="EMBL/GenBank/DDBJ databases">
        <title>Lujinxingia marina gen. nov. sp. nov., a new facultative anaerobic member of the class Deltaproteobacteria, and proposal of Lujinxingaceae fam. nov.</title>
        <authorList>
            <person name="Li C.-M."/>
        </authorList>
    </citation>
    <scope>NUCLEOTIDE SEQUENCE [LARGE SCALE GENOMIC DNA]</scope>
    <source>
        <strain evidence="4 5">B210</strain>
    </source>
</reference>
<keyword evidence="2" id="KW-0472">Membrane</keyword>
<dbReference type="EMBL" id="QHKO01000005">
    <property type="protein sequence ID" value="RAL21704.1"/>
    <property type="molecule type" value="Genomic_DNA"/>
</dbReference>
<evidence type="ECO:0000256" key="1">
    <source>
        <dbReference type="SAM" id="MobiDB-lite"/>
    </source>
</evidence>
<dbReference type="InterPro" id="IPR002881">
    <property type="entry name" value="DUF58"/>
</dbReference>
<evidence type="ECO:0000256" key="2">
    <source>
        <dbReference type="SAM" id="Phobius"/>
    </source>
</evidence>
<protein>
    <recommendedName>
        <fullName evidence="3">DUF58 domain-containing protein</fullName>
    </recommendedName>
</protein>
<dbReference type="Proteomes" id="UP000249169">
    <property type="component" value="Unassembled WGS sequence"/>
</dbReference>
<evidence type="ECO:0000259" key="3">
    <source>
        <dbReference type="Pfam" id="PF01882"/>
    </source>
</evidence>
<comment type="caution">
    <text evidence="4">The sequence shown here is derived from an EMBL/GenBank/DDBJ whole genome shotgun (WGS) entry which is preliminary data.</text>
</comment>
<accession>A0A328C3T9</accession>
<keyword evidence="2" id="KW-0812">Transmembrane</keyword>
<sequence>MRSAPKPPCASGRLESSSRKAIVSSDPPEFRSRTVPRAHSPPQGIATLHRFTMSSPPRRTSSKATRSPGRSWLTPPRQLALTTPGKYFVLMTLAVGFGALNTGNNLLFLLLGMMLSLIVASGLLSEAVLRALQVRRELPRRLYAGESAPGRFLIQNAGRWPSLSIEISEHDIEAIAGPLRGTILTAERPAWWKLWRPQTSDDHRPLAAAYCLRADAGQETTLTTHYTIATRGIYRLKTVQIATRFPFGFFEKARELPRAQEITVYPRSRPTPVWLSRLRQDLGDTPRHRLGQGEDFFGLRDYRDGADQRAIHWKSSARRSKPLVREREANDRRDIALVLDPRAATDQPDADERRRFERGIEHLAGLLEGLVTAGFRVQLLGSASAGLHPPASESQTIDGMLAELATVELLPASSPGPATPPVRPGQPSQAILILGLHPQAPPPPALALSFDELARAEATPGAS</sequence>
<name>A0A328C3T9_9DELT</name>
<feature type="domain" description="DUF58" evidence="3">
    <location>
        <begin position="300"/>
        <end position="413"/>
    </location>
</feature>
<gene>
    <name evidence="4" type="ORF">DL240_12685</name>
</gene>
<evidence type="ECO:0000313" key="5">
    <source>
        <dbReference type="Proteomes" id="UP000249169"/>
    </source>
</evidence>
<proteinExistence type="predicted"/>
<organism evidence="4 5">
    <name type="scientific">Lujinxingia litoralis</name>
    <dbReference type="NCBI Taxonomy" id="2211119"/>
    <lineage>
        <taxon>Bacteria</taxon>
        <taxon>Deltaproteobacteria</taxon>
        <taxon>Bradymonadales</taxon>
        <taxon>Lujinxingiaceae</taxon>
        <taxon>Lujinxingia</taxon>
    </lineage>
</organism>
<evidence type="ECO:0000313" key="4">
    <source>
        <dbReference type="EMBL" id="RAL21704.1"/>
    </source>
</evidence>
<dbReference type="AlphaFoldDB" id="A0A328C3T9"/>
<dbReference type="PANTHER" id="PTHR34351">
    <property type="entry name" value="SLR1927 PROTEIN-RELATED"/>
    <property type="match status" value="1"/>
</dbReference>
<feature type="region of interest" description="Disordered" evidence="1">
    <location>
        <begin position="1"/>
        <end position="76"/>
    </location>
</feature>
<dbReference type="Pfam" id="PF01882">
    <property type="entry name" value="DUF58"/>
    <property type="match status" value="1"/>
</dbReference>
<dbReference type="PANTHER" id="PTHR34351:SF1">
    <property type="entry name" value="SLR1927 PROTEIN"/>
    <property type="match status" value="1"/>
</dbReference>
<feature type="compositionally biased region" description="Polar residues" evidence="1">
    <location>
        <begin position="52"/>
        <end position="65"/>
    </location>
</feature>
<feature type="transmembrane region" description="Helical" evidence="2">
    <location>
        <begin position="106"/>
        <end position="132"/>
    </location>
</feature>
<keyword evidence="2" id="KW-1133">Transmembrane helix</keyword>